<evidence type="ECO:0000259" key="1">
    <source>
        <dbReference type="Pfam" id="PF20151"/>
    </source>
</evidence>
<dbReference type="AlphaFoldDB" id="A0A0D2M9A1"/>
<sequence length="101" mass="11709">MLQLPIPVAFAHLLGNYEFHTSNYVMLLYDHMITFGEEVDKIWSRPFTLPTLLFYLNRYVTHLQYIVIQVAFHETTWSDSVCRRYVKFAGAATTSLVAGMS</sequence>
<dbReference type="Proteomes" id="UP000054270">
    <property type="component" value="Unassembled WGS sequence"/>
</dbReference>
<dbReference type="OrthoDB" id="2745134at2759"/>
<evidence type="ECO:0000313" key="3">
    <source>
        <dbReference type="Proteomes" id="UP000054270"/>
    </source>
</evidence>
<accession>A0A0D2M9A1</accession>
<organism evidence="2 3">
    <name type="scientific">Hypholoma sublateritium (strain FD-334 SS-4)</name>
    <dbReference type="NCBI Taxonomy" id="945553"/>
    <lineage>
        <taxon>Eukaryota</taxon>
        <taxon>Fungi</taxon>
        <taxon>Dikarya</taxon>
        <taxon>Basidiomycota</taxon>
        <taxon>Agaricomycotina</taxon>
        <taxon>Agaricomycetes</taxon>
        <taxon>Agaricomycetidae</taxon>
        <taxon>Agaricales</taxon>
        <taxon>Agaricineae</taxon>
        <taxon>Strophariaceae</taxon>
        <taxon>Hypholoma</taxon>
    </lineage>
</organism>
<dbReference type="InterPro" id="IPR045340">
    <property type="entry name" value="DUF6533"/>
</dbReference>
<feature type="domain" description="DUF6533" evidence="1">
    <location>
        <begin position="20"/>
        <end position="61"/>
    </location>
</feature>
<protein>
    <recommendedName>
        <fullName evidence="1">DUF6533 domain-containing protein</fullName>
    </recommendedName>
</protein>
<dbReference type="STRING" id="945553.A0A0D2M9A1"/>
<reference evidence="3" key="1">
    <citation type="submission" date="2014-04" db="EMBL/GenBank/DDBJ databases">
        <title>Evolutionary Origins and Diversification of the Mycorrhizal Mutualists.</title>
        <authorList>
            <consortium name="DOE Joint Genome Institute"/>
            <consortium name="Mycorrhizal Genomics Consortium"/>
            <person name="Kohler A."/>
            <person name="Kuo A."/>
            <person name="Nagy L.G."/>
            <person name="Floudas D."/>
            <person name="Copeland A."/>
            <person name="Barry K.W."/>
            <person name="Cichocki N."/>
            <person name="Veneault-Fourrey C."/>
            <person name="LaButti K."/>
            <person name="Lindquist E.A."/>
            <person name="Lipzen A."/>
            <person name="Lundell T."/>
            <person name="Morin E."/>
            <person name="Murat C."/>
            <person name="Riley R."/>
            <person name="Ohm R."/>
            <person name="Sun H."/>
            <person name="Tunlid A."/>
            <person name="Henrissat B."/>
            <person name="Grigoriev I.V."/>
            <person name="Hibbett D.S."/>
            <person name="Martin F."/>
        </authorList>
    </citation>
    <scope>NUCLEOTIDE SEQUENCE [LARGE SCALE GENOMIC DNA]</scope>
    <source>
        <strain evidence="3">FD-334 SS-4</strain>
    </source>
</reference>
<keyword evidence="3" id="KW-1185">Reference proteome</keyword>
<dbReference type="EMBL" id="KN817572">
    <property type="protein sequence ID" value="KJA19923.1"/>
    <property type="molecule type" value="Genomic_DNA"/>
</dbReference>
<dbReference type="Pfam" id="PF20151">
    <property type="entry name" value="DUF6533"/>
    <property type="match status" value="1"/>
</dbReference>
<proteinExistence type="predicted"/>
<name>A0A0D2M9A1_HYPSF</name>
<dbReference type="OMA" id="AFHETTW"/>
<evidence type="ECO:0000313" key="2">
    <source>
        <dbReference type="EMBL" id="KJA19923.1"/>
    </source>
</evidence>
<gene>
    <name evidence="2" type="ORF">HYPSUDRAFT_43818</name>
</gene>